<comment type="caution">
    <text evidence="6">The sequence shown here is derived from an EMBL/GenBank/DDBJ whole genome shotgun (WGS) entry which is preliminary data.</text>
</comment>
<keyword evidence="2" id="KW-0805">Transcription regulation</keyword>
<dbReference type="Gene3D" id="1.10.1740.10">
    <property type="match status" value="1"/>
</dbReference>
<dbReference type="InterPro" id="IPR014284">
    <property type="entry name" value="RNA_pol_sigma-70_dom"/>
</dbReference>
<keyword evidence="3" id="KW-0731">Sigma factor</keyword>
<evidence type="ECO:0000256" key="4">
    <source>
        <dbReference type="ARBA" id="ARBA00023163"/>
    </source>
</evidence>
<keyword evidence="7" id="KW-1185">Reference proteome</keyword>
<sequence length="220" mass="25915">MIIVGILHLNPIQTYILQLHQNHNTNNEAQHWNSFKDGDAAAFEYLYKTYSASLYNYGSKFSKDKDLIKECIQDLFVGLWTRKNSVGNPEHVKNYLYKSFRHAIFKKAFKLSKNETYEETENYQFQVVLNVEETLIDHERRLQVSEKLQSALAKLTARQREAIFLKFYEQLSYEEIAEVMGITVKAGYKIMARSLDYLRNNLSKDDLLLLYLMLHLKLLN</sequence>
<dbReference type="SUPFAM" id="SSF88659">
    <property type="entry name" value="Sigma3 and sigma4 domains of RNA polymerase sigma factors"/>
    <property type="match status" value="1"/>
</dbReference>
<name>A0A366KVE8_9SPHI</name>
<dbReference type="GO" id="GO:0016987">
    <property type="term" value="F:sigma factor activity"/>
    <property type="evidence" value="ECO:0007669"/>
    <property type="project" value="UniProtKB-KW"/>
</dbReference>
<dbReference type="Gene3D" id="1.10.10.10">
    <property type="entry name" value="Winged helix-like DNA-binding domain superfamily/Winged helix DNA-binding domain"/>
    <property type="match status" value="1"/>
</dbReference>
<protein>
    <submittedName>
        <fullName evidence="6">Sigma-70 family RNA polymerase sigma factor</fullName>
    </submittedName>
</protein>
<dbReference type="GO" id="GO:0006352">
    <property type="term" value="P:DNA-templated transcription initiation"/>
    <property type="evidence" value="ECO:0007669"/>
    <property type="project" value="InterPro"/>
</dbReference>
<dbReference type="PANTHER" id="PTHR43133:SF46">
    <property type="entry name" value="RNA POLYMERASE SIGMA-70 FACTOR ECF SUBFAMILY"/>
    <property type="match status" value="1"/>
</dbReference>
<feature type="domain" description="RNA polymerase sigma factor 70 region 4 type 2" evidence="5">
    <location>
        <begin position="146"/>
        <end position="186"/>
    </location>
</feature>
<dbReference type="AlphaFoldDB" id="A0A366KVE8"/>
<dbReference type="SUPFAM" id="SSF88946">
    <property type="entry name" value="Sigma2 domain of RNA polymerase sigma factors"/>
    <property type="match status" value="1"/>
</dbReference>
<dbReference type="CDD" id="cd06171">
    <property type="entry name" value="Sigma70_r4"/>
    <property type="match status" value="1"/>
</dbReference>
<dbReference type="InterPro" id="IPR013324">
    <property type="entry name" value="RNA_pol_sigma_r3/r4-like"/>
</dbReference>
<dbReference type="Proteomes" id="UP000252081">
    <property type="component" value="Unassembled WGS sequence"/>
</dbReference>
<evidence type="ECO:0000313" key="7">
    <source>
        <dbReference type="Proteomes" id="UP000252081"/>
    </source>
</evidence>
<dbReference type="EMBL" id="QNQU01000013">
    <property type="protein sequence ID" value="RBQ05500.1"/>
    <property type="molecule type" value="Genomic_DNA"/>
</dbReference>
<evidence type="ECO:0000256" key="1">
    <source>
        <dbReference type="ARBA" id="ARBA00010641"/>
    </source>
</evidence>
<proteinExistence type="inferred from homology"/>
<dbReference type="InterPro" id="IPR036388">
    <property type="entry name" value="WH-like_DNA-bd_sf"/>
</dbReference>
<dbReference type="GO" id="GO:0003677">
    <property type="term" value="F:DNA binding"/>
    <property type="evidence" value="ECO:0007669"/>
    <property type="project" value="InterPro"/>
</dbReference>
<organism evidence="6 7">
    <name type="scientific">Pedobacter miscanthi</name>
    <dbReference type="NCBI Taxonomy" id="2259170"/>
    <lineage>
        <taxon>Bacteria</taxon>
        <taxon>Pseudomonadati</taxon>
        <taxon>Bacteroidota</taxon>
        <taxon>Sphingobacteriia</taxon>
        <taxon>Sphingobacteriales</taxon>
        <taxon>Sphingobacteriaceae</taxon>
        <taxon>Pedobacter</taxon>
    </lineage>
</organism>
<evidence type="ECO:0000259" key="5">
    <source>
        <dbReference type="Pfam" id="PF08281"/>
    </source>
</evidence>
<evidence type="ECO:0000256" key="2">
    <source>
        <dbReference type="ARBA" id="ARBA00023015"/>
    </source>
</evidence>
<dbReference type="PANTHER" id="PTHR43133">
    <property type="entry name" value="RNA POLYMERASE ECF-TYPE SIGMA FACTO"/>
    <property type="match status" value="1"/>
</dbReference>
<dbReference type="InterPro" id="IPR013325">
    <property type="entry name" value="RNA_pol_sigma_r2"/>
</dbReference>
<evidence type="ECO:0000313" key="6">
    <source>
        <dbReference type="EMBL" id="RBQ05500.1"/>
    </source>
</evidence>
<accession>A0A366KVE8</accession>
<reference evidence="6 7" key="1">
    <citation type="submission" date="2018-07" db="EMBL/GenBank/DDBJ databases">
        <title>A draft genome of a endophytic bacteria, a new species of Pedobacter.</title>
        <authorList>
            <person name="Zhang Z.D."/>
            <person name="Chen Z.J."/>
        </authorList>
    </citation>
    <scope>NUCLEOTIDE SEQUENCE [LARGE SCALE GENOMIC DNA]</scope>
    <source>
        <strain evidence="6 7">RS10</strain>
    </source>
</reference>
<dbReference type="NCBIfam" id="TIGR02937">
    <property type="entry name" value="sigma70-ECF"/>
    <property type="match status" value="1"/>
</dbReference>
<keyword evidence="4" id="KW-0804">Transcription</keyword>
<comment type="similarity">
    <text evidence="1">Belongs to the sigma-70 factor family. ECF subfamily.</text>
</comment>
<evidence type="ECO:0000256" key="3">
    <source>
        <dbReference type="ARBA" id="ARBA00023082"/>
    </source>
</evidence>
<dbReference type="InterPro" id="IPR013249">
    <property type="entry name" value="RNA_pol_sigma70_r4_t2"/>
</dbReference>
<gene>
    <name evidence="6" type="ORF">DRW42_16060</name>
</gene>
<dbReference type="InterPro" id="IPR039425">
    <property type="entry name" value="RNA_pol_sigma-70-like"/>
</dbReference>
<dbReference type="Pfam" id="PF08281">
    <property type="entry name" value="Sigma70_r4_2"/>
    <property type="match status" value="1"/>
</dbReference>